<reference evidence="6" key="1">
    <citation type="journal article" date="2019" name="Int. J. Syst. Evol. Microbiol.">
        <title>The Global Catalogue of Microorganisms (GCM) 10K type strain sequencing project: providing services to taxonomists for standard genome sequencing and annotation.</title>
        <authorList>
            <consortium name="The Broad Institute Genomics Platform"/>
            <consortium name="The Broad Institute Genome Sequencing Center for Infectious Disease"/>
            <person name="Wu L."/>
            <person name="Ma J."/>
        </authorList>
    </citation>
    <scope>NUCLEOTIDE SEQUENCE [LARGE SCALE GENOMIC DNA]</scope>
    <source>
        <strain evidence="6">CCUG 66188</strain>
    </source>
</reference>
<keyword evidence="6" id="KW-1185">Reference proteome</keyword>
<comment type="caution">
    <text evidence="5">The sequence shown here is derived from an EMBL/GenBank/DDBJ whole genome shotgun (WGS) entry which is preliminary data.</text>
</comment>
<keyword evidence="3" id="KW-1133">Transmembrane helix</keyword>
<dbReference type="SUPFAM" id="SSF53448">
    <property type="entry name" value="Nucleotide-diphospho-sugar transferases"/>
    <property type="match status" value="1"/>
</dbReference>
<evidence type="ECO:0000313" key="5">
    <source>
        <dbReference type="EMBL" id="MFC4673834.1"/>
    </source>
</evidence>
<name>A0ABV9KVH7_9BACT</name>
<keyword evidence="3" id="KW-0812">Transmembrane</keyword>
<evidence type="ECO:0000256" key="1">
    <source>
        <dbReference type="ARBA" id="ARBA00022676"/>
    </source>
</evidence>
<dbReference type="InterPro" id="IPR001173">
    <property type="entry name" value="Glyco_trans_2-like"/>
</dbReference>
<dbReference type="CDD" id="cd00761">
    <property type="entry name" value="Glyco_tranf_GTA_type"/>
    <property type="match status" value="1"/>
</dbReference>
<dbReference type="InterPro" id="IPR029044">
    <property type="entry name" value="Nucleotide-diphossugar_trans"/>
</dbReference>
<dbReference type="Pfam" id="PF00535">
    <property type="entry name" value="Glycos_transf_2"/>
    <property type="match status" value="1"/>
</dbReference>
<proteinExistence type="predicted"/>
<evidence type="ECO:0000313" key="6">
    <source>
        <dbReference type="Proteomes" id="UP001596023"/>
    </source>
</evidence>
<dbReference type="Proteomes" id="UP001596023">
    <property type="component" value="Unassembled WGS sequence"/>
</dbReference>
<keyword evidence="1" id="KW-0328">Glycosyltransferase</keyword>
<accession>A0ABV9KVH7</accession>
<dbReference type="RefSeq" id="WP_379995511.1">
    <property type="nucleotide sequence ID" value="NZ_JBHSGN010000063.1"/>
</dbReference>
<keyword evidence="3" id="KW-0472">Membrane</keyword>
<dbReference type="EMBL" id="JBHSGN010000063">
    <property type="protein sequence ID" value="MFC4673834.1"/>
    <property type="molecule type" value="Genomic_DNA"/>
</dbReference>
<evidence type="ECO:0000256" key="3">
    <source>
        <dbReference type="SAM" id="Phobius"/>
    </source>
</evidence>
<protein>
    <submittedName>
        <fullName evidence="5">Glycosyltransferase family 2 protein</fullName>
    </submittedName>
</protein>
<gene>
    <name evidence="5" type="ORF">ACFO6W_09035</name>
</gene>
<evidence type="ECO:0000259" key="4">
    <source>
        <dbReference type="Pfam" id="PF00535"/>
    </source>
</evidence>
<dbReference type="Gene3D" id="3.90.550.10">
    <property type="entry name" value="Spore Coat Polysaccharide Biosynthesis Protein SpsA, Chain A"/>
    <property type="match status" value="1"/>
</dbReference>
<feature type="transmembrane region" description="Helical" evidence="3">
    <location>
        <begin position="316"/>
        <end position="338"/>
    </location>
</feature>
<evidence type="ECO:0000256" key="2">
    <source>
        <dbReference type="ARBA" id="ARBA00022679"/>
    </source>
</evidence>
<sequence>MISIIVPVYNAENHLRTCLDSLLRQTYTDIEVICVDDGSQDKSDSILAGYSCSDSRFKLLTQENSGISSARNRGIEEAQGEWIMFVDSDDWIDITTCEKVMDLAEEYNPDVVFWSYIREFENERSSPRFLMNENKLFDEGNIQSLHRRIVGPVGQELRNPALLHSWGTAWGKLYTKNAISEFRFTDTKVIGTAEDALFNIEVFTLIKRALYINQPFYHYRKSRDSFTGGYNKDLNERWINLYTIISDIITANNLPADFHKALDNRTALGMIGQGINECRSSRNPLGKIAAIKHIIMQDHYRIAVQNLPLKYFPPHWYFFFQAVKTGKASILYLLLLIMKYCRFI</sequence>
<feature type="domain" description="Glycosyltransferase 2-like" evidence="4">
    <location>
        <begin position="3"/>
        <end position="131"/>
    </location>
</feature>
<dbReference type="PANTHER" id="PTHR22916">
    <property type="entry name" value="GLYCOSYLTRANSFERASE"/>
    <property type="match status" value="1"/>
</dbReference>
<organism evidence="5 6">
    <name type="scientific">Dysgonomonas termitidis</name>
    <dbReference type="NCBI Taxonomy" id="1516126"/>
    <lineage>
        <taxon>Bacteria</taxon>
        <taxon>Pseudomonadati</taxon>
        <taxon>Bacteroidota</taxon>
        <taxon>Bacteroidia</taxon>
        <taxon>Bacteroidales</taxon>
        <taxon>Dysgonomonadaceae</taxon>
        <taxon>Dysgonomonas</taxon>
    </lineage>
</organism>
<keyword evidence="2" id="KW-0808">Transferase</keyword>
<dbReference type="PANTHER" id="PTHR22916:SF51">
    <property type="entry name" value="GLYCOSYLTRANSFERASE EPSH-RELATED"/>
    <property type="match status" value="1"/>
</dbReference>